<dbReference type="InterPro" id="IPR007630">
    <property type="entry name" value="RNA_pol_sigma70_r4"/>
</dbReference>
<reference evidence="7 8" key="1">
    <citation type="journal article" date="2023" name="Microbiol. Spectr.">
        <title>Symbiosis of Carpenter Bees with Uncharacterized Lactic Acid Bacteria Showing NAD Auxotrophy.</title>
        <authorList>
            <person name="Kawasaki S."/>
            <person name="Ozawa K."/>
            <person name="Mori T."/>
            <person name="Yamamoto A."/>
            <person name="Ito M."/>
            <person name="Ohkuma M."/>
            <person name="Sakamoto M."/>
            <person name="Matsutani M."/>
        </authorList>
    </citation>
    <scope>NUCLEOTIDE SEQUENCE [LARGE SCALE GENOMIC DNA]</scope>
    <source>
        <strain evidence="7 8">XA3</strain>
    </source>
</reference>
<dbReference type="PANTHER" id="PTHR34294">
    <property type="entry name" value="TRANSCRIPTIONAL REGULATOR-RELATED"/>
    <property type="match status" value="1"/>
</dbReference>
<dbReference type="Gene3D" id="3.40.50.1360">
    <property type="match status" value="1"/>
</dbReference>
<dbReference type="InterPro" id="IPR007324">
    <property type="entry name" value="Sugar-bd_dom_put"/>
</dbReference>
<keyword evidence="4" id="KW-0804">Transcription</keyword>
<keyword evidence="2" id="KW-0805">Transcription regulation</keyword>
<dbReference type="RefSeq" id="WP_317634990.1">
    <property type="nucleotide sequence ID" value="NZ_AP026802.1"/>
</dbReference>
<dbReference type="EMBL" id="AP026802">
    <property type="protein sequence ID" value="BDR59184.1"/>
    <property type="molecule type" value="Genomic_DNA"/>
</dbReference>
<evidence type="ECO:0000259" key="5">
    <source>
        <dbReference type="Pfam" id="PF04198"/>
    </source>
</evidence>
<evidence type="ECO:0000259" key="6">
    <source>
        <dbReference type="Pfam" id="PF04545"/>
    </source>
</evidence>
<evidence type="ECO:0000256" key="3">
    <source>
        <dbReference type="ARBA" id="ARBA00023125"/>
    </source>
</evidence>
<dbReference type="SUPFAM" id="SSF100950">
    <property type="entry name" value="NagB/RpiA/CoA transferase-like"/>
    <property type="match status" value="1"/>
</dbReference>
<dbReference type="InterPro" id="IPR036388">
    <property type="entry name" value="WH-like_DNA-bd_sf"/>
</dbReference>
<keyword evidence="3 7" id="KW-0238">DNA-binding</keyword>
<evidence type="ECO:0000313" key="7">
    <source>
        <dbReference type="EMBL" id="BDR59184.1"/>
    </source>
</evidence>
<feature type="domain" description="Sugar-binding" evidence="5">
    <location>
        <begin position="56"/>
        <end position="301"/>
    </location>
</feature>
<evidence type="ECO:0000256" key="2">
    <source>
        <dbReference type="ARBA" id="ARBA00023015"/>
    </source>
</evidence>
<evidence type="ECO:0000313" key="8">
    <source>
        <dbReference type="Proteomes" id="UP001321861"/>
    </source>
</evidence>
<dbReference type="Pfam" id="PF04545">
    <property type="entry name" value="Sigma70_r4"/>
    <property type="match status" value="1"/>
</dbReference>
<dbReference type="GO" id="GO:0030246">
    <property type="term" value="F:carbohydrate binding"/>
    <property type="evidence" value="ECO:0007669"/>
    <property type="project" value="InterPro"/>
</dbReference>
<evidence type="ECO:0000256" key="1">
    <source>
        <dbReference type="ARBA" id="ARBA00010466"/>
    </source>
</evidence>
<dbReference type="InterPro" id="IPR051054">
    <property type="entry name" value="SorC_transcr_regulators"/>
</dbReference>
<evidence type="ECO:0000256" key="4">
    <source>
        <dbReference type="ARBA" id="ARBA00023163"/>
    </source>
</evidence>
<dbReference type="GO" id="GO:0003677">
    <property type="term" value="F:DNA binding"/>
    <property type="evidence" value="ECO:0007669"/>
    <property type="project" value="UniProtKB-KW"/>
</dbReference>
<gene>
    <name evidence="7" type="ORF">XA3_16250</name>
</gene>
<dbReference type="Proteomes" id="UP001321861">
    <property type="component" value="Chromosome"/>
</dbReference>
<organism evidence="7 8">
    <name type="scientific">Xylocopilactobacillus apicola</name>
    <dbReference type="NCBI Taxonomy" id="2932184"/>
    <lineage>
        <taxon>Bacteria</taxon>
        <taxon>Bacillati</taxon>
        <taxon>Bacillota</taxon>
        <taxon>Bacilli</taxon>
        <taxon>Lactobacillales</taxon>
        <taxon>Lactobacillaceae</taxon>
        <taxon>Xylocopilactobacillus</taxon>
    </lineage>
</organism>
<dbReference type="GO" id="GO:0003700">
    <property type="term" value="F:DNA-binding transcription factor activity"/>
    <property type="evidence" value="ECO:0007669"/>
    <property type="project" value="InterPro"/>
</dbReference>
<dbReference type="AlphaFoldDB" id="A0AAU9D5T3"/>
<accession>A0AAU9D5T3</accession>
<keyword evidence="8" id="KW-1185">Reference proteome</keyword>
<name>A0AAU9D5T3_9LACO</name>
<sequence>MKNRQLLARVAYQYYIQNKTQAEIANNLDLGRSTISRLLSEARRENIVSIQINDLDLLELEVKVKEAFNLRNVIIVTKSEAIAHEAALYLKQIIKPNNRVGVAWGSTLARMVGQLQHPKSTNATFIPLVGGPSAANSKYNVNTIVYDLARKFVGKSAFINATAVQESAALRNCIMNSKDFAEFAYSWEHLDIALVGVGGPLTNKTTSHWRDLLTTDDLVLLKEQHAIGDCCCTFFNEDGKILAPELQKRTIAIPLSMLSRVPISIALASSLSKVPSIKALLSMGIVNTLITDQETAINLLKR</sequence>
<dbReference type="InterPro" id="IPR037171">
    <property type="entry name" value="NagB/RpiA_transferase-like"/>
</dbReference>
<dbReference type="Pfam" id="PF04198">
    <property type="entry name" value="Sugar-bind"/>
    <property type="match status" value="1"/>
</dbReference>
<proteinExistence type="inferred from homology"/>
<dbReference type="GO" id="GO:0006352">
    <property type="term" value="P:DNA-templated transcription initiation"/>
    <property type="evidence" value="ECO:0007669"/>
    <property type="project" value="InterPro"/>
</dbReference>
<dbReference type="Gene3D" id="1.10.10.10">
    <property type="entry name" value="Winged helix-like DNA-binding domain superfamily/Winged helix DNA-binding domain"/>
    <property type="match status" value="1"/>
</dbReference>
<feature type="domain" description="RNA polymerase sigma-70 region 4" evidence="6">
    <location>
        <begin position="12"/>
        <end position="44"/>
    </location>
</feature>
<protein>
    <submittedName>
        <fullName evidence="7">DNA-binding transcriptional regulator</fullName>
    </submittedName>
</protein>
<dbReference type="PANTHER" id="PTHR34294:SF1">
    <property type="entry name" value="TRANSCRIPTIONAL REGULATOR LSRR"/>
    <property type="match status" value="1"/>
</dbReference>
<dbReference type="KEGG" id="xap:XA3_16250"/>
<comment type="similarity">
    <text evidence="1">Belongs to the SorC transcriptional regulatory family.</text>
</comment>